<gene>
    <name evidence="1" type="ORF">ERS852568_00773</name>
</gene>
<dbReference type="Proteomes" id="UP000095563">
    <property type="component" value="Unassembled WGS sequence"/>
</dbReference>
<sequence>MMVNLNDILGVNLNKIPLSDINEEILIKLKEANFNVQNDFYFFLINKINELENGDSKLLAHLHFLMSYFLYIIFTPLNHESLAFFHAKKANTLVNSIKYKEWLLFFSLNSNNLFNTYDLLNLCEEVLEINPSSEIANMIKALY</sequence>
<proteinExistence type="predicted"/>
<protein>
    <submittedName>
        <fullName evidence="1">Uncharacterized protein</fullName>
    </submittedName>
</protein>
<evidence type="ECO:0000313" key="1">
    <source>
        <dbReference type="EMBL" id="CUP78062.1"/>
    </source>
</evidence>
<dbReference type="EMBL" id="CZBO01000001">
    <property type="protein sequence ID" value="CUP78062.1"/>
    <property type="molecule type" value="Genomic_DNA"/>
</dbReference>
<reference evidence="1 2" key="1">
    <citation type="submission" date="2015-09" db="EMBL/GenBank/DDBJ databases">
        <authorList>
            <consortium name="Pathogen Informatics"/>
        </authorList>
    </citation>
    <scope>NUCLEOTIDE SEQUENCE [LARGE SCALE GENOMIC DNA]</scope>
    <source>
        <strain evidence="1 2">2789STDY5834956</strain>
    </source>
</reference>
<organism evidence="1 2">
    <name type="scientific">Clostridium baratii</name>
    <dbReference type="NCBI Taxonomy" id="1561"/>
    <lineage>
        <taxon>Bacteria</taxon>
        <taxon>Bacillati</taxon>
        <taxon>Bacillota</taxon>
        <taxon>Clostridia</taxon>
        <taxon>Eubacteriales</taxon>
        <taxon>Clostridiaceae</taxon>
        <taxon>Clostridium</taxon>
    </lineage>
</organism>
<name>A0A174QXV8_9CLOT</name>
<accession>A0A174QXV8</accession>
<dbReference type="AlphaFoldDB" id="A0A174QXV8"/>
<dbReference type="RefSeq" id="WP_242852379.1">
    <property type="nucleotide sequence ID" value="NZ_CZBO01000001.1"/>
</dbReference>
<evidence type="ECO:0000313" key="2">
    <source>
        <dbReference type="Proteomes" id="UP000095563"/>
    </source>
</evidence>